<reference evidence="1" key="1">
    <citation type="submission" date="2020-06" db="EMBL/GenBank/DDBJ databases">
        <authorList>
            <person name="Li T."/>
            <person name="Hu X."/>
            <person name="Zhang T."/>
            <person name="Song X."/>
            <person name="Zhang H."/>
            <person name="Dai N."/>
            <person name="Sheng W."/>
            <person name="Hou X."/>
            <person name="Wei L."/>
        </authorList>
    </citation>
    <scope>NUCLEOTIDE SEQUENCE</scope>
    <source>
        <strain evidence="1">G02</strain>
        <tissue evidence="1">Leaf</tissue>
    </source>
</reference>
<reference evidence="1" key="2">
    <citation type="journal article" date="2024" name="Plant">
        <title>Genomic evolution and insights into agronomic trait innovations of Sesamum species.</title>
        <authorList>
            <person name="Miao H."/>
            <person name="Wang L."/>
            <person name="Qu L."/>
            <person name="Liu H."/>
            <person name="Sun Y."/>
            <person name="Le M."/>
            <person name="Wang Q."/>
            <person name="Wei S."/>
            <person name="Zheng Y."/>
            <person name="Lin W."/>
            <person name="Duan Y."/>
            <person name="Cao H."/>
            <person name="Xiong S."/>
            <person name="Wang X."/>
            <person name="Wei L."/>
            <person name="Li C."/>
            <person name="Ma Q."/>
            <person name="Ju M."/>
            <person name="Zhao R."/>
            <person name="Li G."/>
            <person name="Mu C."/>
            <person name="Tian Q."/>
            <person name="Mei H."/>
            <person name="Zhang T."/>
            <person name="Gao T."/>
            <person name="Zhang H."/>
        </authorList>
    </citation>
    <scope>NUCLEOTIDE SEQUENCE</scope>
    <source>
        <strain evidence="1">G02</strain>
    </source>
</reference>
<comment type="caution">
    <text evidence="1">The sequence shown here is derived from an EMBL/GenBank/DDBJ whole genome shotgun (WGS) entry which is preliminary data.</text>
</comment>
<evidence type="ECO:0000313" key="1">
    <source>
        <dbReference type="EMBL" id="KAL0386144.1"/>
    </source>
</evidence>
<dbReference type="AlphaFoldDB" id="A0AAW2S146"/>
<gene>
    <name evidence="1" type="ORF">Sradi_3008700</name>
</gene>
<name>A0AAW2S146_SESRA</name>
<accession>A0AAW2S146</accession>
<sequence>MAELGQCLLERSLTTMPMKGSWFSWHNFSEEKRNLWKRLDWVLSNEACWRPGQIASIIVVHLGPRITPLWCWIMG</sequence>
<protein>
    <submittedName>
        <fullName evidence="1">Uncharacterized protein</fullName>
    </submittedName>
</protein>
<organism evidence="1">
    <name type="scientific">Sesamum radiatum</name>
    <name type="common">Black benniseed</name>
    <dbReference type="NCBI Taxonomy" id="300843"/>
    <lineage>
        <taxon>Eukaryota</taxon>
        <taxon>Viridiplantae</taxon>
        <taxon>Streptophyta</taxon>
        <taxon>Embryophyta</taxon>
        <taxon>Tracheophyta</taxon>
        <taxon>Spermatophyta</taxon>
        <taxon>Magnoliopsida</taxon>
        <taxon>eudicotyledons</taxon>
        <taxon>Gunneridae</taxon>
        <taxon>Pentapetalae</taxon>
        <taxon>asterids</taxon>
        <taxon>lamiids</taxon>
        <taxon>Lamiales</taxon>
        <taxon>Pedaliaceae</taxon>
        <taxon>Sesamum</taxon>
    </lineage>
</organism>
<proteinExistence type="predicted"/>
<dbReference type="EMBL" id="JACGWJ010000012">
    <property type="protein sequence ID" value="KAL0386144.1"/>
    <property type="molecule type" value="Genomic_DNA"/>
</dbReference>